<keyword evidence="6 8" id="KW-0472">Membrane</keyword>
<name>A0ABY3WWC7_9ACTN</name>
<evidence type="ECO:0000256" key="7">
    <source>
        <dbReference type="SAM" id="MobiDB-lite"/>
    </source>
</evidence>
<dbReference type="EMBL" id="CP071872">
    <property type="protein sequence ID" value="UNM15851.1"/>
    <property type="molecule type" value="Genomic_DNA"/>
</dbReference>
<protein>
    <submittedName>
        <fullName evidence="9">NCS2 family permease</fullName>
    </submittedName>
</protein>
<reference evidence="9 10" key="1">
    <citation type="submission" date="2021-03" db="EMBL/GenBank/DDBJ databases">
        <title>Complete genome of Streptomyces formicae strain 1H-GS9 (DSM 100524).</title>
        <authorList>
            <person name="Atanasov K.E."/>
            <person name="Altabella T."/>
            <person name="Ferrer A."/>
        </authorList>
    </citation>
    <scope>NUCLEOTIDE SEQUENCE [LARGE SCALE GENOMIC DNA]</scope>
    <source>
        <strain evidence="9 10">1H-GS9</strain>
    </source>
</reference>
<keyword evidence="5 8" id="KW-1133">Transmembrane helix</keyword>
<gene>
    <name evidence="9" type="ORF">J4032_34210</name>
</gene>
<feature type="transmembrane region" description="Helical" evidence="8">
    <location>
        <begin position="55"/>
        <end position="74"/>
    </location>
</feature>
<feature type="transmembrane region" description="Helical" evidence="8">
    <location>
        <begin position="169"/>
        <end position="193"/>
    </location>
</feature>
<feature type="transmembrane region" description="Helical" evidence="8">
    <location>
        <begin position="299"/>
        <end position="324"/>
    </location>
</feature>
<feature type="transmembrane region" description="Helical" evidence="8">
    <location>
        <begin position="138"/>
        <end position="157"/>
    </location>
</feature>
<feature type="transmembrane region" description="Helical" evidence="8">
    <location>
        <begin position="476"/>
        <end position="496"/>
    </location>
</feature>
<evidence type="ECO:0000256" key="4">
    <source>
        <dbReference type="ARBA" id="ARBA00022692"/>
    </source>
</evidence>
<dbReference type="InterPro" id="IPR045018">
    <property type="entry name" value="Azg-like"/>
</dbReference>
<feature type="compositionally biased region" description="Low complexity" evidence="7">
    <location>
        <begin position="1"/>
        <end position="19"/>
    </location>
</feature>
<keyword evidence="3" id="KW-0813">Transport</keyword>
<dbReference type="Pfam" id="PF00860">
    <property type="entry name" value="Xan_ur_permease"/>
    <property type="match status" value="1"/>
</dbReference>
<sequence length="497" mass="51273">MPPTATAPADAQQPKQPKQSQRPESGPAGSGALARIDRYFKISQRGSTLPREVRGGFATFFAMAYIIVLNPIILGSAKDMYGHQLDGGQLVTATVLTAAFSTLLMGVIGNVPIALGAGLGVNTIVALQLAPRMSWPDAMGMVVLAGLVVMLLVATGLRERVMNAVPLGLRKGIAIGIGLFIMLIGLVDSGFVSRIPDAAHTTVPLQLGLTGHLSGWPVLVFVLGALLTLALIIRKVPGAILISIVVMTVVAVAIQLIAKLPGEAWGLTAPQWPGNPLATPDFGLVGQVSLFGGFEKVGYLTGALFVFTVLLSCFFDAMGTILGIGDEAKLMDKQGNFPGINKVLIVDGIAVAAGGATSSSANTCFVESTAGVGEGARTGLASVVTGALFSVALFLTPLATMVPSQAATPALLAVGFLILAGSVKDIDWSDFTIAVPAFLAMVMMPFTYSITNGIGIGFIAFSALRLATGRGREVPVAMYAVSAVFVFSYAMPALGLT</sequence>
<feature type="transmembrane region" description="Helical" evidence="8">
    <location>
        <begin position="435"/>
        <end position="464"/>
    </location>
</feature>
<dbReference type="PANTHER" id="PTHR43337">
    <property type="entry name" value="XANTHINE/URACIL PERMEASE C887.17-RELATED"/>
    <property type="match status" value="1"/>
</dbReference>
<evidence type="ECO:0000313" key="10">
    <source>
        <dbReference type="Proteomes" id="UP000828924"/>
    </source>
</evidence>
<dbReference type="Proteomes" id="UP000828924">
    <property type="component" value="Chromosome"/>
</dbReference>
<organism evidence="9 10">
    <name type="scientific">Streptomyces formicae</name>
    <dbReference type="NCBI Taxonomy" id="1616117"/>
    <lineage>
        <taxon>Bacteria</taxon>
        <taxon>Bacillati</taxon>
        <taxon>Actinomycetota</taxon>
        <taxon>Actinomycetes</taxon>
        <taxon>Kitasatosporales</taxon>
        <taxon>Streptomycetaceae</taxon>
        <taxon>Streptomyces</taxon>
    </lineage>
</organism>
<feature type="transmembrane region" description="Helical" evidence="8">
    <location>
        <begin position="240"/>
        <end position="258"/>
    </location>
</feature>
<comment type="subcellular location">
    <subcellularLocation>
        <location evidence="1">Endomembrane system</location>
        <topology evidence="1">Multi-pass membrane protein</topology>
    </subcellularLocation>
</comment>
<dbReference type="InterPro" id="IPR006043">
    <property type="entry name" value="NCS2"/>
</dbReference>
<accession>A0ABY3WWC7</accession>
<dbReference type="PANTHER" id="PTHR43337:SF1">
    <property type="entry name" value="XANTHINE_URACIL PERMEASE C887.17-RELATED"/>
    <property type="match status" value="1"/>
</dbReference>
<comment type="similarity">
    <text evidence="2">Belongs to the nucleobase:cation symporter-2 (NCS2) (TC 2.A.40) family. Azg-like subfamily.</text>
</comment>
<evidence type="ECO:0000256" key="3">
    <source>
        <dbReference type="ARBA" id="ARBA00022448"/>
    </source>
</evidence>
<dbReference type="RefSeq" id="WP_242337990.1">
    <property type="nucleotide sequence ID" value="NZ_CP071872.1"/>
</dbReference>
<evidence type="ECO:0000256" key="6">
    <source>
        <dbReference type="ARBA" id="ARBA00023136"/>
    </source>
</evidence>
<evidence type="ECO:0000256" key="2">
    <source>
        <dbReference type="ARBA" id="ARBA00005697"/>
    </source>
</evidence>
<feature type="transmembrane region" description="Helical" evidence="8">
    <location>
        <begin position="380"/>
        <end position="400"/>
    </location>
</feature>
<evidence type="ECO:0000256" key="1">
    <source>
        <dbReference type="ARBA" id="ARBA00004127"/>
    </source>
</evidence>
<keyword evidence="4 8" id="KW-0812">Transmembrane</keyword>
<evidence type="ECO:0000256" key="5">
    <source>
        <dbReference type="ARBA" id="ARBA00022989"/>
    </source>
</evidence>
<feature type="transmembrane region" description="Helical" evidence="8">
    <location>
        <begin position="213"/>
        <end position="233"/>
    </location>
</feature>
<feature type="transmembrane region" description="Helical" evidence="8">
    <location>
        <begin position="95"/>
        <end position="118"/>
    </location>
</feature>
<evidence type="ECO:0000256" key="8">
    <source>
        <dbReference type="SAM" id="Phobius"/>
    </source>
</evidence>
<proteinExistence type="inferred from homology"/>
<keyword evidence="10" id="KW-1185">Reference proteome</keyword>
<evidence type="ECO:0000313" key="9">
    <source>
        <dbReference type="EMBL" id="UNM15851.1"/>
    </source>
</evidence>
<feature type="region of interest" description="Disordered" evidence="7">
    <location>
        <begin position="1"/>
        <end position="31"/>
    </location>
</feature>